<evidence type="ECO:0000256" key="2">
    <source>
        <dbReference type="SAM" id="Phobius"/>
    </source>
</evidence>
<gene>
    <name evidence="3" type="ORF">Q7C36_003976</name>
</gene>
<evidence type="ECO:0000313" key="4">
    <source>
        <dbReference type="Proteomes" id="UP001187315"/>
    </source>
</evidence>
<proteinExistence type="predicted"/>
<evidence type="ECO:0000313" key="3">
    <source>
        <dbReference type="EMBL" id="KAK2864822.1"/>
    </source>
</evidence>
<protein>
    <submittedName>
        <fullName evidence="3">Uncharacterized protein</fullName>
    </submittedName>
</protein>
<name>A0AA88T5G1_TACVA</name>
<feature type="region of interest" description="Disordered" evidence="1">
    <location>
        <begin position="228"/>
        <end position="248"/>
    </location>
</feature>
<sequence length="314" mass="34725">MTDIIIIFNIINFVCRDHFSGKGYTYPVSPNIPSAVLQDPDCEKAWYRKAPGNGSELEFLSDGQLHVNQSRHPLVVDVSEKNITITKCIELRHNVTCHGSNQKFQHLYQVTDHNATNSTITANSPNTTNPPNTTIRNIIRIIPIIIIIIIIGVLILRYRQGRRNRVLVSLRGCCKPTEAQNNNIPLKELEAGSNHEMQPLNIENPNHDHAVSADQNGDAGRMLIQDQTSESDKGPRLPSNQNKGDCATVKMNDYENDGMKKCRRSNDVVSVLIPGQSFQPALACPDTAPHIDDIITSQLYKAEEEGGEGVSSGG</sequence>
<evidence type="ECO:0000256" key="1">
    <source>
        <dbReference type="SAM" id="MobiDB-lite"/>
    </source>
</evidence>
<feature type="transmembrane region" description="Helical" evidence="2">
    <location>
        <begin position="138"/>
        <end position="156"/>
    </location>
</feature>
<keyword evidence="2" id="KW-1133">Transmembrane helix</keyword>
<dbReference type="Proteomes" id="UP001187315">
    <property type="component" value="Unassembled WGS sequence"/>
</dbReference>
<accession>A0AA88T5G1</accession>
<keyword evidence="2" id="KW-0812">Transmembrane</keyword>
<keyword evidence="4" id="KW-1185">Reference proteome</keyword>
<organism evidence="3 4">
    <name type="scientific">Tachysurus vachellii</name>
    <name type="common">Darkbarbel catfish</name>
    <name type="synonym">Pelteobagrus vachellii</name>
    <dbReference type="NCBI Taxonomy" id="175792"/>
    <lineage>
        <taxon>Eukaryota</taxon>
        <taxon>Metazoa</taxon>
        <taxon>Chordata</taxon>
        <taxon>Craniata</taxon>
        <taxon>Vertebrata</taxon>
        <taxon>Euteleostomi</taxon>
        <taxon>Actinopterygii</taxon>
        <taxon>Neopterygii</taxon>
        <taxon>Teleostei</taxon>
        <taxon>Ostariophysi</taxon>
        <taxon>Siluriformes</taxon>
        <taxon>Bagridae</taxon>
        <taxon>Tachysurus</taxon>
    </lineage>
</organism>
<reference evidence="3" key="1">
    <citation type="submission" date="2023-08" db="EMBL/GenBank/DDBJ databases">
        <title>Pelteobagrus vachellii genome.</title>
        <authorList>
            <person name="Liu H."/>
        </authorList>
    </citation>
    <scope>NUCLEOTIDE SEQUENCE</scope>
    <source>
        <strain evidence="3">PRFRI_2022a</strain>
        <tissue evidence="3">Muscle</tissue>
    </source>
</reference>
<dbReference type="EMBL" id="JAVHJS010000003">
    <property type="protein sequence ID" value="KAK2864822.1"/>
    <property type="molecule type" value="Genomic_DNA"/>
</dbReference>
<dbReference type="AlphaFoldDB" id="A0AA88T5G1"/>
<comment type="caution">
    <text evidence="3">The sequence shown here is derived from an EMBL/GenBank/DDBJ whole genome shotgun (WGS) entry which is preliminary data.</text>
</comment>
<keyword evidence="2" id="KW-0472">Membrane</keyword>